<evidence type="ECO:0000313" key="3">
    <source>
        <dbReference type="Proteomes" id="UP000796880"/>
    </source>
</evidence>
<dbReference type="SUPFAM" id="SSF56112">
    <property type="entry name" value="Protein kinase-like (PK-like)"/>
    <property type="match status" value="1"/>
</dbReference>
<keyword evidence="3" id="KW-1185">Reference proteome</keyword>
<name>A0A8K0GXQ6_9ROSA</name>
<keyword evidence="1" id="KW-0547">Nucleotide-binding</keyword>
<dbReference type="PANTHER" id="PTHR45621">
    <property type="entry name" value="OS01G0588500 PROTEIN-RELATED"/>
    <property type="match status" value="1"/>
</dbReference>
<gene>
    <name evidence="2" type="ORF">FNV43_RR21449</name>
</gene>
<evidence type="ECO:0008006" key="4">
    <source>
        <dbReference type="Google" id="ProtNLM"/>
    </source>
</evidence>
<dbReference type="InterPro" id="IPR050823">
    <property type="entry name" value="Plant_Ser_Thr_Prot_Kinase"/>
</dbReference>
<accession>A0A8K0GXQ6</accession>
<evidence type="ECO:0000313" key="2">
    <source>
        <dbReference type="EMBL" id="KAF3438685.1"/>
    </source>
</evidence>
<dbReference type="AlphaFoldDB" id="A0A8K0GXQ6"/>
<dbReference type="InterPro" id="IPR017441">
    <property type="entry name" value="Protein_kinase_ATP_BS"/>
</dbReference>
<dbReference type="GO" id="GO:0005524">
    <property type="term" value="F:ATP binding"/>
    <property type="evidence" value="ECO:0007669"/>
    <property type="project" value="UniProtKB-UniRule"/>
</dbReference>
<dbReference type="OrthoDB" id="1194289at2759"/>
<evidence type="ECO:0000256" key="1">
    <source>
        <dbReference type="PROSITE-ProRule" id="PRU10141"/>
    </source>
</evidence>
<dbReference type="Gene3D" id="3.30.200.20">
    <property type="entry name" value="Phosphorylase Kinase, domain 1"/>
    <property type="match status" value="1"/>
</dbReference>
<proteinExistence type="predicted"/>
<dbReference type="EMBL" id="VOIH02000009">
    <property type="protein sequence ID" value="KAF3438685.1"/>
    <property type="molecule type" value="Genomic_DNA"/>
</dbReference>
<keyword evidence="1" id="KW-0067">ATP-binding</keyword>
<dbReference type="Proteomes" id="UP000796880">
    <property type="component" value="Unassembled WGS sequence"/>
</dbReference>
<reference evidence="2" key="1">
    <citation type="submission" date="2020-03" db="EMBL/GenBank/DDBJ databases">
        <title>A high-quality chromosome-level genome assembly of a woody plant with both climbing and erect habits, Rhamnella rubrinervis.</title>
        <authorList>
            <person name="Lu Z."/>
            <person name="Yang Y."/>
            <person name="Zhu X."/>
            <person name="Sun Y."/>
        </authorList>
    </citation>
    <scope>NUCLEOTIDE SEQUENCE</scope>
    <source>
        <strain evidence="2">BYM</strain>
        <tissue evidence="2">Leaf</tissue>
    </source>
</reference>
<organism evidence="2 3">
    <name type="scientific">Rhamnella rubrinervis</name>
    <dbReference type="NCBI Taxonomy" id="2594499"/>
    <lineage>
        <taxon>Eukaryota</taxon>
        <taxon>Viridiplantae</taxon>
        <taxon>Streptophyta</taxon>
        <taxon>Embryophyta</taxon>
        <taxon>Tracheophyta</taxon>
        <taxon>Spermatophyta</taxon>
        <taxon>Magnoliopsida</taxon>
        <taxon>eudicotyledons</taxon>
        <taxon>Gunneridae</taxon>
        <taxon>Pentapetalae</taxon>
        <taxon>rosids</taxon>
        <taxon>fabids</taxon>
        <taxon>Rosales</taxon>
        <taxon>Rhamnaceae</taxon>
        <taxon>rhamnoid group</taxon>
        <taxon>Rhamneae</taxon>
        <taxon>Rhamnella</taxon>
    </lineage>
</organism>
<dbReference type="InterPro" id="IPR011009">
    <property type="entry name" value="Kinase-like_dom_sf"/>
</dbReference>
<protein>
    <recommendedName>
        <fullName evidence="4">Protein kinase</fullName>
    </recommendedName>
</protein>
<sequence>MLQSSNLKRFSFADLKMTTRNFRLDSVLGEGGFGSVFKGWMDENSFTAAKPGTGMVIAVKRLNQKGLQGHKEWLVGLGTDNFVLASKCKTVIIQDGTCMLKRLLMKLSRTWDETATIIFIYRLVCDLVASTGRIELSGTTLSSSSCEIDWLLLGSGTLASGV</sequence>
<dbReference type="PROSITE" id="PS00107">
    <property type="entry name" value="PROTEIN_KINASE_ATP"/>
    <property type="match status" value="1"/>
</dbReference>
<comment type="caution">
    <text evidence="2">The sequence shown here is derived from an EMBL/GenBank/DDBJ whole genome shotgun (WGS) entry which is preliminary data.</text>
</comment>
<feature type="binding site" evidence="1">
    <location>
        <position position="60"/>
    </location>
    <ligand>
        <name>ATP</name>
        <dbReference type="ChEBI" id="CHEBI:30616"/>
    </ligand>
</feature>